<keyword evidence="1" id="KW-0175">Coiled coil</keyword>
<feature type="coiled-coil region" evidence="1">
    <location>
        <begin position="366"/>
        <end position="393"/>
    </location>
</feature>
<keyword evidence="4" id="KW-1185">Reference proteome</keyword>
<dbReference type="Proteomes" id="UP000322873">
    <property type="component" value="Unassembled WGS sequence"/>
</dbReference>
<dbReference type="AlphaFoldDB" id="A0A5M9K885"/>
<protein>
    <submittedName>
        <fullName evidence="3">Uncharacterized protein</fullName>
    </submittedName>
</protein>
<feature type="region of interest" description="Disordered" evidence="2">
    <location>
        <begin position="778"/>
        <end position="797"/>
    </location>
</feature>
<feature type="region of interest" description="Disordered" evidence="2">
    <location>
        <begin position="49"/>
        <end position="114"/>
    </location>
</feature>
<accession>A0A5M9K885</accession>
<evidence type="ECO:0000256" key="1">
    <source>
        <dbReference type="SAM" id="Coils"/>
    </source>
</evidence>
<evidence type="ECO:0000256" key="2">
    <source>
        <dbReference type="SAM" id="MobiDB-lite"/>
    </source>
</evidence>
<feature type="coiled-coil region" evidence="1">
    <location>
        <begin position="440"/>
        <end position="505"/>
    </location>
</feature>
<name>A0A5M9K885_MONFR</name>
<reference evidence="3 4" key="1">
    <citation type="submission" date="2019-06" db="EMBL/GenBank/DDBJ databases">
        <title>Genome Sequence of the Brown Rot Fungal Pathogen Monilinia fructicola.</title>
        <authorList>
            <person name="De Miccolis Angelini R.M."/>
            <person name="Landi L."/>
            <person name="Abate D."/>
            <person name="Pollastro S."/>
            <person name="Romanazzi G."/>
            <person name="Faretra F."/>
        </authorList>
    </citation>
    <scope>NUCLEOTIDE SEQUENCE [LARGE SCALE GENOMIC DNA]</scope>
    <source>
        <strain evidence="3 4">Mfrc123</strain>
    </source>
</reference>
<feature type="region of interest" description="Disordered" evidence="2">
    <location>
        <begin position="1"/>
        <end position="35"/>
    </location>
</feature>
<organism evidence="3 4">
    <name type="scientific">Monilinia fructicola</name>
    <name type="common">Brown rot fungus</name>
    <name type="synonym">Ciboria fructicola</name>
    <dbReference type="NCBI Taxonomy" id="38448"/>
    <lineage>
        <taxon>Eukaryota</taxon>
        <taxon>Fungi</taxon>
        <taxon>Dikarya</taxon>
        <taxon>Ascomycota</taxon>
        <taxon>Pezizomycotina</taxon>
        <taxon>Leotiomycetes</taxon>
        <taxon>Helotiales</taxon>
        <taxon>Sclerotiniaceae</taxon>
        <taxon>Monilinia</taxon>
    </lineage>
</organism>
<feature type="compositionally biased region" description="Acidic residues" evidence="2">
    <location>
        <begin position="844"/>
        <end position="853"/>
    </location>
</feature>
<proteinExistence type="predicted"/>
<feature type="region of interest" description="Disordered" evidence="2">
    <location>
        <begin position="836"/>
        <end position="861"/>
    </location>
</feature>
<feature type="compositionally biased region" description="Polar residues" evidence="2">
    <location>
        <begin position="1"/>
        <end position="10"/>
    </location>
</feature>
<dbReference type="VEuPathDB" id="FungiDB:MFRU_023g00340"/>
<sequence>MSSINNNTQTHRQRAYPQERKRLLSRRLPSIAAKPPLLTLLRANSLLLQPSDTIAKTTNTESLSPTGSKRRSITNSGQGSGDEGSGTESLASSKRRKIQPDNKTSSPHLSGPRGLIAYKGVGLTSGRTGLAVAKSSEIEQHVYLDPADTTSFPAVSQETSTTCASTPPSAPVDTATSVVSAEKPQAAEPSALVTSSSPIVSPVATPASTANGEDDGSSALPLSRSSLPFNEAGTPVYFSMATKEALSSHFTVDRLADLNEMIRNVVATKPDNNTAMVLNRDMADVLLYKDLLIKEANKHLSKVEEDYQVTLDQLFFSNDAKSDLIDKARAETDRVRAELAVHTELEEKKLRYHNLWSPQDASWSQRKQCQEQISELEGELTEARDRIQAWKGVFRDNSQTIGELRLREKELLKGPSASMVEGDKTQKQLDASRGEIKRLMELQAANKAEYRSLVEKLKAQNEVTKRQLDASLERAGGYHDLQSANNSQKQELASLKEENRRMKLSLQLHADAQKVNVTRFASLKEMLKVKGDEYDALQVDFDRLKDEHGRCGDTHQRLQTQLDQGRQWANSVVNNCPFDLDRVVAAESARDLANSLRVIAELEFQVLQQDNTYRQPRSMVPNPADDVLPSVESHPVQVESQARVLSSPSQGPTRSVSPHAQAYQEYQSNVERKQVLNAAAAKESFDANQAFSETSSDYQMDNDYFEDDLRRKAVIPVLITRNTTVPFPPFDNDLSTRLLADINQQDQAEEPEDDDSNLDEPHPVSIKVEYQEDTDELPDYEDYQPIDNAGVRPASPRIKSEELSANIAAESYLNNLHGYNPNAFGGRYAPAQTDGYLDPNPDVLSDDDDDDEPLLPGGGCSHRRVFADGTCASCGNKLPRHREDTPPEAPRPVQTGFRQARQAHQARQALQALQALQAPPTVAVPVQTGFRQVRQALQALQARQARQASPTVAVPGQTGFRQVRQALQARQARQASPAVAVPVINNKQSARLEKECYSSMFGGKCGGIGCTCNLTRNPLPEVSSTGPPAGDTTEAACPHNIQFMGICSICGKDVSAVAPRAIPRAVPRAVPRTLSPSPPPASSRSPPSKKRGRFVDDSDSDSDSFDGGFRPTKKAKTVATPPERSQSPGVAPFEHDPTDFAPPSEHDNSGSDAPGPSDGDAAN</sequence>
<evidence type="ECO:0000313" key="3">
    <source>
        <dbReference type="EMBL" id="KAA8577080.1"/>
    </source>
</evidence>
<evidence type="ECO:0000313" key="4">
    <source>
        <dbReference type="Proteomes" id="UP000322873"/>
    </source>
</evidence>
<feature type="region of interest" description="Disordered" evidence="2">
    <location>
        <begin position="1068"/>
        <end position="1163"/>
    </location>
</feature>
<feature type="region of interest" description="Disordered" evidence="2">
    <location>
        <begin position="153"/>
        <end position="225"/>
    </location>
</feature>
<dbReference type="EMBL" id="VICG01000001">
    <property type="protein sequence ID" value="KAA8577080.1"/>
    <property type="molecule type" value="Genomic_DNA"/>
</dbReference>
<feature type="compositionally biased region" description="Polar residues" evidence="2">
    <location>
        <begin position="50"/>
        <end position="77"/>
    </location>
</feature>
<gene>
    <name evidence="3" type="ORF">EYC84_007088</name>
</gene>
<feature type="compositionally biased region" description="Basic and acidic residues" evidence="2">
    <location>
        <begin position="1133"/>
        <end position="1149"/>
    </location>
</feature>
<feature type="region of interest" description="Disordered" evidence="2">
    <location>
        <begin position="641"/>
        <end position="661"/>
    </location>
</feature>
<comment type="caution">
    <text evidence="3">The sequence shown here is derived from an EMBL/GenBank/DDBJ whole genome shotgun (WGS) entry which is preliminary data.</text>
</comment>